<evidence type="ECO:0000256" key="1">
    <source>
        <dbReference type="SAM" id="MobiDB-lite"/>
    </source>
</evidence>
<gene>
    <name evidence="3" type="ORF">GSI_03555</name>
</gene>
<proteinExistence type="predicted"/>
<feature type="transmembrane region" description="Helical" evidence="2">
    <location>
        <begin position="49"/>
        <end position="71"/>
    </location>
</feature>
<dbReference type="InterPro" id="IPR055323">
    <property type="entry name" value="C57A10.07/YOR238W"/>
</dbReference>
<reference evidence="3 4" key="1">
    <citation type="journal article" date="2015" name="Sci. Rep.">
        <title>Chromosome-level genome map provides insights into diverse defense mechanisms in the medicinal fungus Ganoderma sinense.</title>
        <authorList>
            <person name="Zhu Y."/>
            <person name="Xu J."/>
            <person name="Sun C."/>
            <person name="Zhou S."/>
            <person name="Xu H."/>
            <person name="Nelson D.R."/>
            <person name="Qian J."/>
            <person name="Song J."/>
            <person name="Luo H."/>
            <person name="Xiang L."/>
            <person name="Li Y."/>
            <person name="Xu Z."/>
            <person name="Ji A."/>
            <person name="Wang L."/>
            <person name="Lu S."/>
            <person name="Hayward A."/>
            <person name="Sun W."/>
            <person name="Li X."/>
            <person name="Schwartz D.C."/>
            <person name="Wang Y."/>
            <person name="Chen S."/>
        </authorList>
    </citation>
    <scope>NUCLEOTIDE SEQUENCE [LARGE SCALE GENOMIC DNA]</scope>
    <source>
        <strain evidence="3 4">ZZ0214-1</strain>
    </source>
</reference>
<dbReference type="Proteomes" id="UP000230002">
    <property type="component" value="Unassembled WGS sequence"/>
</dbReference>
<organism evidence="3 4">
    <name type="scientific">Ganoderma sinense ZZ0214-1</name>
    <dbReference type="NCBI Taxonomy" id="1077348"/>
    <lineage>
        <taxon>Eukaryota</taxon>
        <taxon>Fungi</taxon>
        <taxon>Dikarya</taxon>
        <taxon>Basidiomycota</taxon>
        <taxon>Agaricomycotina</taxon>
        <taxon>Agaricomycetes</taxon>
        <taxon>Polyporales</taxon>
        <taxon>Polyporaceae</taxon>
        <taxon>Ganoderma</taxon>
    </lineage>
</organism>
<feature type="region of interest" description="Disordered" evidence="1">
    <location>
        <begin position="344"/>
        <end position="371"/>
    </location>
</feature>
<dbReference type="PANTHER" id="PTHR28110">
    <property type="entry name" value="TRANSMEMBRANE PROTEIN"/>
    <property type="match status" value="1"/>
</dbReference>
<keyword evidence="4" id="KW-1185">Reference proteome</keyword>
<evidence type="ECO:0000313" key="4">
    <source>
        <dbReference type="Proteomes" id="UP000230002"/>
    </source>
</evidence>
<evidence type="ECO:0000313" key="3">
    <source>
        <dbReference type="EMBL" id="PIL33849.1"/>
    </source>
</evidence>
<dbReference type="EMBL" id="AYKW01000006">
    <property type="protein sequence ID" value="PIL33849.1"/>
    <property type="molecule type" value="Genomic_DNA"/>
</dbReference>
<evidence type="ECO:0000256" key="2">
    <source>
        <dbReference type="SAM" id="Phobius"/>
    </source>
</evidence>
<dbReference type="OrthoDB" id="4347at2759"/>
<dbReference type="AlphaFoldDB" id="A0A2G8SJA5"/>
<sequence length="371" mass="41437">MLPLPASFSRTHPRRPGYGIGLGTGLTVRKAHYRSTRDVLLSRARVTNLGFFLLAGFAALSFLLNVFHYFADDRRLNGDLNLHGLNVNAAPRGIWETLARDRTLREIDHLIMVPGHAIWTGRRVEERMDEDAWVLESYQRGGGRVAAFFKHIAGGAQMAAEDEHSLLVFSGGQTRPSSTTTEAESYLRLAAVSGLLPSFPKSQSKSTSPPLVRATTEDYALDSFQNLLFSIARFHEYTGRWPSKITVVGYEMKRRRFTDLHRAALRWPADRFEYAGIDAEGEDASAARQGELQNGYLPYTEDTYGCHGILLAKRRACNPFLRHHPYYSSAPELAALLNWCPGPSDQEHGQDQTAVFPGPLPWDSDGAFGRE</sequence>
<accession>A0A2G8SJA5</accession>
<dbReference type="GO" id="GO:0005737">
    <property type="term" value="C:cytoplasm"/>
    <property type="evidence" value="ECO:0007669"/>
    <property type="project" value="TreeGrafter"/>
</dbReference>
<dbReference type="PANTHER" id="PTHR28110:SF1">
    <property type="entry name" value="TRANSMEMBRANE PROTEIN"/>
    <property type="match status" value="1"/>
</dbReference>
<name>A0A2G8SJA5_9APHY</name>
<comment type="caution">
    <text evidence="3">The sequence shown here is derived from an EMBL/GenBank/DDBJ whole genome shotgun (WGS) entry which is preliminary data.</text>
</comment>
<keyword evidence="2" id="KW-0472">Membrane</keyword>
<keyword evidence="2" id="KW-1133">Transmembrane helix</keyword>
<keyword evidence="2" id="KW-0812">Transmembrane</keyword>
<protein>
    <recommendedName>
        <fullName evidence="5">DUF218 domain-containing protein</fullName>
    </recommendedName>
</protein>
<evidence type="ECO:0008006" key="5">
    <source>
        <dbReference type="Google" id="ProtNLM"/>
    </source>
</evidence>